<sequence>MSDTQKPDSDVTLQAATSEVQATPGVALSDGELDAVSGGDAFSSLPFGNLVGGPLNAVNDANSKAANVTADFINKVGFKP</sequence>
<dbReference type="AlphaFoldDB" id="A0A917BTQ1"/>
<dbReference type="EMBL" id="BMCT01000001">
    <property type="protein sequence ID" value="GGF54107.1"/>
    <property type="molecule type" value="Genomic_DNA"/>
</dbReference>
<organism evidence="2 3">
    <name type="scientific">Azorhizobium oxalatiphilum</name>
    <dbReference type="NCBI Taxonomy" id="980631"/>
    <lineage>
        <taxon>Bacteria</taxon>
        <taxon>Pseudomonadati</taxon>
        <taxon>Pseudomonadota</taxon>
        <taxon>Alphaproteobacteria</taxon>
        <taxon>Hyphomicrobiales</taxon>
        <taxon>Xanthobacteraceae</taxon>
        <taxon>Azorhizobium</taxon>
    </lineage>
</organism>
<keyword evidence="3" id="KW-1185">Reference proteome</keyword>
<feature type="region of interest" description="Disordered" evidence="1">
    <location>
        <begin position="1"/>
        <end position="26"/>
    </location>
</feature>
<protein>
    <submittedName>
        <fullName evidence="2">Uncharacterized protein</fullName>
    </submittedName>
</protein>
<comment type="caution">
    <text evidence="2">The sequence shown here is derived from an EMBL/GenBank/DDBJ whole genome shotgun (WGS) entry which is preliminary data.</text>
</comment>
<evidence type="ECO:0000256" key="1">
    <source>
        <dbReference type="SAM" id="MobiDB-lite"/>
    </source>
</evidence>
<accession>A0A917BTQ1</accession>
<dbReference type="InterPro" id="IPR024510">
    <property type="entry name" value="DUF2589"/>
</dbReference>
<dbReference type="Pfam" id="PF11655">
    <property type="entry name" value="DUF2589"/>
    <property type="match status" value="1"/>
</dbReference>
<evidence type="ECO:0000313" key="3">
    <source>
        <dbReference type="Proteomes" id="UP000606044"/>
    </source>
</evidence>
<reference evidence="2" key="1">
    <citation type="journal article" date="2014" name="Int. J. Syst. Evol. Microbiol.">
        <title>Complete genome sequence of Corynebacterium casei LMG S-19264T (=DSM 44701T), isolated from a smear-ripened cheese.</title>
        <authorList>
            <consortium name="US DOE Joint Genome Institute (JGI-PGF)"/>
            <person name="Walter F."/>
            <person name="Albersmeier A."/>
            <person name="Kalinowski J."/>
            <person name="Ruckert C."/>
        </authorList>
    </citation>
    <scope>NUCLEOTIDE SEQUENCE</scope>
    <source>
        <strain evidence="2">CCM 7897</strain>
    </source>
</reference>
<feature type="compositionally biased region" description="Polar residues" evidence="1">
    <location>
        <begin position="11"/>
        <end position="21"/>
    </location>
</feature>
<dbReference type="Proteomes" id="UP000606044">
    <property type="component" value="Unassembled WGS sequence"/>
</dbReference>
<dbReference type="RefSeq" id="WP_188576281.1">
    <property type="nucleotide sequence ID" value="NZ_BMCT01000001.1"/>
</dbReference>
<name>A0A917BTQ1_9HYPH</name>
<gene>
    <name evidence="2" type="ORF">GCM10007301_11980</name>
</gene>
<reference evidence="2" key="2">
    <citation type="submission" date="2020-09" db="EMBL/GenBank/DDBJ databases">
        <authorList>
            <person name="Sun Q."/>
            <person name="Sedlacek I."/>
        </authorList>
    </citation>
    <scope>NUCLEOTIDE SEQUENCE</scope>
    <source>
        <strain evidence="2">CCM 7897</strain>
    </source>
</reference>
<proteinExistence type="predicted"/>
<evidence type="ECO:0000313" key="2">
    <source>
        <dbReference type="EMBL" id="GGF54107.1"/>
    </source>
</evidence>